<dbReference type="SUPFAM" id="SSF53623">
    <property type="entry name" value="MurD-like peptide ligases, catalytic domain"/>
    <property type="match status" value="2"/>
</dbReference>
<evidence type="ECO:0000259" key="7">
    <source>
        <dbReference type="Pfam" id="PF08245"/>
    </source>
</evidence>
<dbReference type="InterPro" id="IPR018109">
    <property type="entry name" value="Folylpolyglutamate_synth_CS"/>
</dbReference>
<keyword evidence="6" id="KW-0460">Magnesium</keyword>
<evidence type="ECO:0000256" key="6">
    <source>
        <dbReference type="ARBA" id="ARBA00022842"/>
    </source>
</evidence>
<evidence type="ECO:0000313" key="8">
    <source>
        <dbReference type="EMBL" id="CAK9009455.1"/>
    </source>
</evidence>
<protein>
    <recommendedName>
        <fullName evidence="7">Mur ligase central domain-containing protein</fullName>
    </recommendedName>
</protein>
<dbReference type="PANTHER" id="PTHR11136">
    <property type="entry name" value="FOLYLPOLYGLUTAMATE SYNTHASE-RELATED"/>
    <property type="match status" value="1"/>
</dbReference>
<keyword evidence="3" id="KW-0479">Metal-binding</keyword>
<evidence type="ECO:0000256" key="1">
    <source>
        <dbReference type="ARBA" id="ARBA00008276"/>
    </source>
</evidence>
<dbReference type="InterPro" id="IPR001645">
    <property type="entry name" value="Folylpolyglutamate_synth"/>
</dbReference>
<gene>
    <name evidence="8" type="ORF">CCMP2556_LOCUS9669</name>
</gene>
<organism evidence="8 9">
    <name type="scientific">Durusdinium trenchii</name>
    <dbReference type="NCBI Taxonomy" id="1381693"/>
    <lineage>
        <taxon>Eukaryota</taxon>
        <taxon>Sar</taxon>
        <taxon>Alveolata</taxon>
        <taxon>Dinophyceae</taxon>
        <taxon>Suessiales</taxon>
        <taxon>Symbiodiniaceae</taxon>
        <taxon>Durusdinium</taxon>
    </lineage>
</organism>
<sequence length="1296" mass="142060">MALRGFRKALRAQPRGGGLRLLEALRSTKEEGPSFIIEASLCVNELSKRPKEFDTETWEEIAHYCTPLMSKMPAQNLTLTVNALAHARVSNWTSAAEEALMEVREGGFSAQDLCLTLSAMSRLSWAPPALLARVLRDVRGRARRDLEPRGAAALAHAVAQLGEHTELVAEVVQELVPTLRRFARKGFKPAEVALSLDALSRMGGESHGSSTGSFPLPRWAEEAMAALEEDLARVAQHLRYPELVMVLVASARRSGGLSGGVGGVGEELMKAIEATFSNCPTAELCIMVHCMARLQLNFAMSQDLALVILDHLCPQKNPGLRTDCSLDHVILLLHAFAKLSVRPSQPYWALVSQRLRDAALVSRSNAVRLCLAAAKLDHRGVAIGHVYGVALDGLLANLCDEAFASMVFALLHPFYFNQRHLQELLVYAAAREICAQSLALQVRIGLVALVYLGSSTFPLQVAQSLTRLEKATAQRAVWQLPAQASPLQQDVHVQTCAALGLPASKLQSEAIRWPFSLDLLWEIREILGKYAEQSGAEHFWLLYRPFSPTHVHVTHSKPSRIRLRPVVGNHLRSRDRAPSMRGEIDPGVGRVKEALRRLGQPEVDLRGRCLHVAGTNGKGSVTWLEPAAGEAAVPNRRVAVRVGLGEGREKPGWVDERNIAALPKSRTSTKVCAMLFAVCRHAGFRVGMFTSPHLLEPLDAIQMAEEGEETPVQPETWKLLEEEVKKLCGHATPEISLTIFELQVVTSLLLFARHQVDVAIIEVGMGGLEDATNVLLEPAACCITSIALDHEKFLGPTHEDIAKHKAGIFQRGRPAYVAKDGMSESVQRVIAEVAERVGALPRPSDLASSVSKVPGFDPVQVPLLGNYQRSNAALALAMLVELRATKLPLRSCAKILDDHQLDNSIILEGMAKTRWPGRLDWIHLDGRPVLLDGAHNPHAAAELARAWARRKVGPGILAIAVLLAVLPPAFQGSWARALRVARGARRELEAEDFRELLERPQGAEDLQEILKEMLSDEDQLKESNETFQTLAAAQRGEAVDPLARFLSDPQQVWAWMQSSDKTERLAAMMNRSPLFEKLRKFGAEVLERRQMATLPPGALVEINGLKEALHLNGLVGELAEPTPAEQAENAERRIVDLEDAQGRVAVHPKNLVFPRHKPGDAVLLDAEFQPGTEHEGLEGRAAVVSTLTAEEQQLGFDENSGRLVVDVLSLLPGGPILERILMWPEHLQRRPFQPGDGVTLRALQSDEGLNGRPGIVQGPGSAAWKYLVILEDGRLLDVRWKNLLLTSAMTSVPQMG</sequence>
<dbReference type="PANTHER" id="PTHR11136:SF0">
    <property type="entry name" value="DIHYDROFOLATE SYNTHETASE-RELATED"/>
    <property type="match status" value="1"/>
</dbReference>
<keyword evidence="9" id="KW-1185">Reference proteome</keyword>
<dbReference type="SUPFAM" id="SSF53244">
    <property type="entry name" value="MurD-like peptide ligases, peptide-binding domain"/>
    <property type="match status" value="1"/>
</dbReference>
<dbReference type="Pfam" id="PF08245">
    <property type="entry name" value="Mur_ligase_M"/>
    <property type="match status" value="1"/>
</dbReference>
<dbReference type="InterPro" id="IPR013221">
    <property type="entry name" value="Mur_ligase_cen"/>
</dbReference>
<reference evidence="8 9" key="1">
    <citation type="submission" date="2024-02" db="EMBL/GenBank/DDBJ databases">
        <authorList>
            <person name="Chen Y."/>
            <person name="Shah S."/>
            <person name="Dougan E. K."/>
            <person name="Thang M."/>
            <person name="Chan C."/>
        </authorList>
    </citation>
    <scope>NUCLEOTIDE SEQUENCE [LARGE SCALE GENOMIC DNA]</scope>
</reference>
<comment type="similarity">
    <text evidence="1">Belongs to the folylpolyglutamate synthase family.</text>
</comment>
<evidence type="ECO:0000256" key="4">
    <source>
        <dbReference type="ARBA" id="ARBA00022741"/>
    </source>
</evidence>
<evidence type="ECO:0000256" key="2">
    <source>
        <dbReference type="ARBA" id="ARBA00022598"/>
    </source>
</evidence>
<feature type="domain" description="Mur ligase central" evidence="7">
    <location>
        <begin position="741"/>
        <end position="877"/>
    </location>
</feature>
<dbReference type="InterPro" id="IPR036615">
    <property type="entry name" value="Mur_ligase_C_dom_sf"/>
</dbReference>
<dbReference type="EMBL" id="CAXAMN010004447">
    <property type="protein sequence ID" value="CAK9009455.1"/>
    <property type="molecule type" value="Genomic_DNA"/>
</dbReference>
<dbReference type="InterPro" id="IPR036565">
    <property type="entry name" value="Mur-like_cat_sf"/>
</dbReference>
<comment type="caution">
    <text evidence="8">The sequence shown here is derived from an EMBL/GenBank/DDBJ whole genome shotgun (WGS) entry which is preliminary data.</text>
</comment>
<evidence type="ECO:0000313" key="9">
    <source>
        <dbReference type="Proteomes" id="UP001642484"/>
    </source>
</evidence>
<accession>A0ABP0J558</accession>
<dbReference type="Gene3D" id="3.40.1190.10">
    <property type="entry name" value="Mur-like, catalytic domain"/>
    <property type="match status" value="2"/>
</dbReference>
<keyword evidence="2" id="KW-0436">Ligase</keyword>
<keyword evidence="5" id="KW-0067">ATP-binding</keyword>
<dbReference type="Gene3D" id="3.90.190.20">
    <property type="entry name" value="Mur ligase, C-terminal domain"/>
    <property type="match status" value="1"/>
</dbReference>
<evidence type="ECO:0000256" key="5">
    <source>
        <dbReference type="ARBA" id="ARBA00022840"/>
    </source>
</evidence>
<evidence type="ECO:0000256" key="3">
    <source>
        <dbReference type="ARBA" id="ARBA00022723"/>
    </source>
</evidence>
<dbReference type="PROSITE" id="PS01012">
    <property type="entry name" value="FOLYLPOLYGLU_SYNT_2"/>
    <property type="match status" value="1"/>
</dbReference>
<proteinExistence type="inferred from homology"/>
<dbReference type="Proteomes" id="UP001642484">
    <property type="component" value="Unassembled WGS sequence"/>
</dbReference>
<name>A0ABP0J558_9DINO</name>
<dbReference type="NCBIfam" id="TIGR01499">
    <property type="entry name" value="folC"/>
    <property type="match status" value="1"/>
</dbReference>
<keyword evidence="4" id="KW-0547">Nucleotide-binding</keyword>